<keyword evidence="6" id="KW-0547">Nucleotide-binding</keyword>
<dbReference type="GO" id="GO:0046656">
    <property type="term" value="P:folic acid biosynthetic process"/>
    <property type="evidence" value="ECO:0007669"/>
    <property type="project" value="UniProtKB-KW"/>
</dbReference>
<dbReference type="SUPFAM" id="SSF55083">
    <property type="entry name" value="6-hydroxymethyl-7,8-dihydropterin pyrophosphokinase, HPPK"/>
    <property type="match status" value="1"/>
</dbReference>
<comment type="function">
    <text evidence="10">Catalyzes the transfer of pyrophosphate from adenosine triphosphate (ATP) to 6-hydroxymethyl-7,8-dihydropterin, an enzymatic step in folate biosynthesis pathway.</text>
</comment>
<comment type="caution">
    <text evidence="14">The sequence shown here is derived from an EMBL/GenBank/DDBJ whole genome shotgun (WGS) entry which is preliminary data.</text>
</comment>
<dbReference type="InterPro" id="IPR035907">
    <property type="entry name" value="Hppk_sf"/>
</dbReference>
<dbReference type="AlphaFoldDB" id="A0A255Z3L3"/>
<evidence type="ECO:0000313" key="14">
    <source>
        <dbReference type="EMBL" id="OYQ36068.1"/>
    </source>
</evidence>
<evidence type="ECO:0000256" key="12">
    <source>
        <dbReference type="ARBA" id="ARBA00033413"/>
    </source>
</evidence>
<keyword evidence="5" id="KW-0808">Transferase</keyword>
<evidence type="ECO:0000256" key="8">
    <source>
        <dbReference type="ARBA" id="ARBA00022840"/>
    </source>
</evidence>
<dbReference type="EC" id="2.7.6.3" evidence="3"/>
<evidence type="ECO:0000256" key="3">
    <source>
        <dbReference type="ARBA" id="ARBA00013253"/>
    </source>
</evidence>
<dbReference type="PANTHER" id="PTHR43071:SF1">
    <property type="entry name" value="2-AMINO-4-HYDROXY-6-HYDROXYMETHYLDIHYDROPTERIDINE PYROPHOSPHOKINASE"/>
    <property type="match status" value="1"/>
</dbReference>
<keyword evidence="9" id="KW-0289">Folate biosynthesis</keyword>
<evidence type="ECO:0000256" key="2">
    <source>
        <dbReference type="ARBA" id="ARBA00005810"/>
    </source>
</evidence>
<evidence type="ECO:0000256" key="1">
    <source>
        <dbReference type="ARBA" id="ARBA00005051"/>
    </source>
</evidence>
<gene>
    <name evidence="14" type="primary">folK</name>
    <name evidence="14" type="ORF">CHU93_01270</name>
</gene>
<dbReference type="GO" id="GO:0016301">
    <property type="term" value="F:kinase activity"/>
    <property type="evidence" value="ECO:0007669"/>
    <property type="project" value="UniProtKB-KW"/>
</dbReference>
<keyword evidence="7 14" id="KW-0418">Kinase</keyword>
<reference evidence="14 15" key="1">
    <citation type="submission" date="2017-07" db="EMBL/GenBank/DDBJ databases">
        <title>Sandarakinorhabdus cyanobacteriorum sp. nov., a novel bacterium isolated from cyanobacterial aggregates in a eutrophic lake.</title>
        <authorList>
            <person name="Cai H."/>
        </authorList>
    </citation>
    <scope>NUCLEOTIDE SEQUENCE [LARGE SCALE GENOMIC DNA]</scope>
    <source>
        <strain evidence="14 15">TH057</strain>
    </source>
</reference>
<dbReference type="Proteomes" id="UP000216991">
    <property type="component" value="Unassembled WGS sequence"/>
</dbReference>
<evidence type="ECO:0000313" key="15">
    <source>
        <dbReference type="Proteomes" id="UP000216991"/>
    </source>
</evidence>
<dbReference type="NCBIfam" id="TIGR01498">
    <property type="entry name" value="folK"/>
    <property type="match status" value="1"/>
</dbReference>
<sequence>MAIILVALGSNRCHGRHGRPAGVLRAALAELSALGRVVAVSPIIDTAPIGPGSRRYANAVAALDWAGGLPELLTALKAMERGFGRRPGQRWGDRVLDLDILAAGPAVVRGRRLQVPHPGLAVRRFVLDPLVAVAPRWRHPLHNLSARQLRARAMRPKGLPRA</sequence>
<dbReference type="GO" id="GO:0046654">
    <property type="term" value="P:tetrahydrofolate biosynthetic process"/>
    <property type="evidence" value="ECO:0007669"/>
    <property type="project" value="UniProtKB-UniPathway"/>
</dbReference>
<keyword evidence="15" id="KW-1185">Reference proteome</keyword>
<comment type="pathway">
    <text evidence="1">Cofactor biosynthesis; tetrahydrofolate biosynthesis; 2-amino-4-hydroxy-6-hydroxymethyl-7,8-dihydropteridine diphosphate from 7,8-dihydroneopterin triphosphate: step 4/4.</text>
</comment>
<dbReference type="GO" id="GO:0003848">
    <property type="term" value="F:2-amino-4-hydroxy-6-hydroxymethyldihydropteridine diphosphokinase activity"/>
    <property type="evidence" value="ECO:0007669"/>
    <property type="project" value="UniProtKB-EC"/>
</dbReference>
<comment type="similarity">
    <text evidence="2">Belongs to the HPPK family.</text>
</comment>
<dbReference type="Pfam" id="PF01288">
    <property type="entry name" value="HPPK"/>
    <property type="match status" value="1"/>
</dbReference>
<dbReference type="EMBL" id="NOXT01000050">
    <property type="protein sequence ID" value="OYQ36068.1"/>
    <property type="molecule type" value="Genomic_DNA"/>
</dbReference>
<name>A0A255Z3L3_9SPHN</name>
<organism evidence="14 15">
    <name type="scientific">Sandarakinorhabdus cyanobacteriorum</name>
    <dbReference type="NCBI Taxonomy" id="1981098"/>
    <lineage>
        <taxon>Bacteria</taxon>
        <taxon>Pseudomonadati</taxon>
        <taxon>Pseudomonadota</taxon>
        <taxon>Alphaproteobacteria</taxon>
        <taxon>Sphingomonadales</taxon>
        <taxon>Sphingosinicellaceae</taxon>
        <taxon>Sandarakinorhabdus</taxon>
    </lineage>
</organism>
<dbReference type="Gene3D" id="3.30.70.560">
    <property type="entry name" value="7,8-Dihydro-6-hydroxymethylpterin-pyrophosphokinase HPPK"/>
    <property type="match status" value="1"/>
</dbReference>
<feature type="domain" description="7,8-dihydro-6-hydroxymethylpterin-pyrophosphokinase" evidence="13">
    <location>
        <begin position="6"/>
        <end position="135"/>
    </location>
</feature>
<dbReference type="CDD" id="cd00483">
    <property type="entry name" value="HPPK"/>
    <property type="match status" value="1"/>
</dbReference>
<evidence type="ECO:0000259" key="13">
    <source>
        <dbReference type="Pfam" id="PF01288"/>
    </source>
</evidence>
<evidence type="ECO:0000256" key="4">
    <source>
        <dbReference type="ARBA" id="ARBA00016218"/>
    </source>
</evidence>
<evidence type="ECO:0000256" key="6">
    <source>
        <dbReference type="ARBA" id="ARBA00022741"/>
    </source>
</evidence>
<dbReference type="InterPro" id="IPR000550">
    <property type="entry name" value="Hppk"/>
</dbReference>
<dbReference type="RefSeq" id="WP_094472406.1">
    <property type="nucleotide sequence ID" value="NZ_NOXT01000050.1"/>
</dbReference>
<dbReference type="GO" id="GO:0005524">
    <property type="term" value="F:ATP binding"/>
    <property type="evidence" value="ECO:0007669"/>
    <property type="project" value="UniProtKB-KW"/>
</dbReference>
<evidence type="ECO:0000256" key="9">
    <source>
        <dbReference type="ARBA" id="ARBA00022909"/>
    </source>
</evidence>
<protein>
    <recommendedName>
        <fullName evidence="4">2-amino-4-hydroxy-6-hydroxymethyldihydropteridine pyrophosphokinase</fullName>
        <ecNumber evidence="3">2.7.6.3</ecNumber>
    </recommendedName>
    <alternativeName>
        <fullName evidence="11">6-hydroxymethyl-7,8-dihydropterin pyrophosphokinase</fullName>
    </alternativeName>
    <alternativeName>
        <fullName evidence="12">7,8-dihydro-6-hydroxymethylpterin-pyrophosphokinase</fullName>
    </alternativeName>
</protein>
<dbReference type="OrthoDB" id="9808041at2"/>
<dbReference type="PANTHER" id="PTHR43071">
    <property type="entry name" value="2-AMINO-4-HYDROXY-6-HYDROXYMETHYLDIHYDROPTERIDINE PYROPHOSPHOKINASE"/>
    <property type="match status" value="1"/>
</dbReference>
<proteinExistence type="inferred from homology"/>
<evidence type="ECO:0000256" key="11">
    <source>
        <dbReference type="ARBA" id="ARBA00029766"/>
    </source>
</evidence>
<accession>A0A255Z3L3</accession>
<evidence type="ECO:0000256" key="7">
    <source>
        <dbReference type="ARBA" id="ARBA00022777"/>
    </source>
</evidence>
<keyword evidence="8" id="KW-0067">ATP-binding</keyword>
<dbReference type="UniPathway" id="UPA00077">
    <property type="reaction ID" value="UER00155"/>
</dbReference>
<evidence type="ECO:0000256" key="10">
    <source>
        <dbReference type="ARBA" id="ARBA00029409"/>
    </source>
</evidence>
<evidence type="ECO:0000256" key="5">
    <source>
        <dbReference type="ARBA" id="ARBA00022679"/>
    </source>
</evidence>